<name>A0AAU4JXW7_9NOCA</name>
<feature type="domain" description="Peptidase S1" evidence="4">
    <location>
        <begin position="37"/>
        <end position="304"/>
    </location>
</feature>
<evidence type="ECO:0000313" key="6">
    <source>
        <dbReference type="Proteomes" id="UP001432128"/>
    </source>
</evidence>
<dbReference type="EMBL" id="CP108021">
    <property type="protein sequence ID" value="WUM18582.1"/>
    <property type="molecule type" value="Genomic_DNA"/>
</dbReference>
<dbReference type="Pfam" id="PF00089">
    <property type="entry name" value="Trypsin"/>
    <property type="match status" value="1"/>
</dbReference>
<reference evidence="5 6" key="1">
    <citation type="submission" date="2022-10" db="EMBL/GenBank/DDBJ databases">
        <title>The complete genomes of actinobacterial strains from the NBC collection.</title>
        <authorList>
            <person name="Joergensen T.S."/>
            <person name="Alvarez Arevalo M."/>
            <person name="Sterndorff E.B."/>
            <person name="Faurdal D."/>
            <person name="Vuksanovic O."/>
            <person name="Mourched A.-S."/>
            <person name="Charusanti P."/>
            <person name="Shaw S."/>
            <person name="Blin K."/>
            <person name="Weber T."/>
        </authorList>
    </citation>
    <scope>NUCLEOTIDE SEQUENCE [LARGE SCALE GENOMIC DNA]</scope>
    <source>
        <strain evidence="5 6">NBC_00319</strain>
    </source>
</reference>
<feature type="chain" id="PRO_5043985228" evidence="3">
    <location>
        <begin position="37"/>
        <end position="307"/>
    </location>
</feature>
<dbReference type="InterPro" id="IPR018114">
    <property type="entry name" value="TRYPSIN_HIS"/>
</dbReference>
<evidence type="ECO:0000256" key="3">
    <source>
        <dbReference type="SAM" id="SignalP"/>
    </source>
</evidence>
<comment type="similarity">
    <text evidence="1">Belongs to the peptidase S1 family.</text>
</comment>
<dbReference type="GO" id="GO:0006508">
    <property type="term" value="P:proteolysis"/>
    <property type="evidence" value="ECO:0007669"/>
    <property type="project" value="InterPro"/>
</dbReference>
<keyword evidence="3" id="KW-0732">Signal</keyword>
<evidence type="ECO:0000259" key="4">
    <source>
        <dbReference type="PROSITE" id="PS50240"/>
    </source>
</evidence>
<evidence type="ECO:0000256" key="1">
    <source>
        <dbReference type="ARBA" id="ARBA00007664"/>
    </source>
</evidence>
<dbReference type="SMART" id="SM00020">
    <property type="entry name" value="Tryp_SPc"/>
    <property type="match status" value="1"/>
</dbReference>
<dbReference type="InterPro" id="IPR043504">
    <property type="entry name" value="Peptidase_S1_PA_chymotrypsin"/>
</dbReference>
<keyword evidence="5" id="KW-0378">Hydrolase</keyword>
<dbReference type="InterPro" id="IPR009003">
    <property type="entry name" value="Peptidase_S1_PA"/>
</dbReference>
<feature type="signal peptide" evidence="3">
    <location>
        <begin position="1"/>
        <end position="36"/>
    </location>
</feature>
<keyword evidence="2" id="KW-1015">Disulfide bond</keyword>
<evidence type="ECO:0000313" key="5">
    <source>
        <dbReference type="EMBL" id="WUM18582.1"/>
    </source>
</evidence>
<proteinExistence type="inferred from homology"/>
<evidence type="ECO:0000256" key="2">
    <source>
        <dbReference type="ARBA" id="ARBA00023157"/>
    </source>
</evidence>
<dbReference type="InterPro" id="IPR001314">
    <property type="entry name" value="Peptidase_S1A"/>
</dbReference>
<dbReference type="PANTHER" id="PTHR24276">
    <property type="entry name" value="POLYSERASE-RELATED"/>
    <property type="match status" value="1"/>
</dbReference>
<dbReference type="EC" id="3.4.21.-" evidence="5"/>
<dbReference type="KEGG" id="whr:OG579_12590"/>
<sequence length="307" mass="31444">MEKIRRMATRVRMLRAAVVLAAIALVMSTGPTVASAMSNGVPVQAGSAPWFVSITFTEGSRVVGQTVTGSRFDRLHCGGVLIDPVTVLTAAHCVADPATLATSPRRALAPSVFGVTLGDAPTGESSAVERTVRHIDIAPGFGLVANPRDPANLDIAAAHDDVALMTLAAPVPRARTLAVSAAPAVAGTSVTLLGHGYTPAGSRSDQLLRGSLSVISAGQCARQTFVEPVRAGMLCAQSRPGVPSVQAGYGDSGGPMVIGGGAQARLLGIFSFGTETVADLFTPGFNAASDVRVAALRWPALRVHLHL</sequence>
<dbReference type="Proteomes" id="UP001432128">
    <property type="component" value="Chromosome"/>
</dbReference>
<dbReference type="PROSITE" id="PS50240">
    <property type="entry name" value="TRYPSIN_DOM"/>
    <property type="match status" value="1"/>
</dbReference>
<accession>A0AAU4JXW7</accession>
<dbReference type="RefSeq" id="WP_328856203.1">
    <property type="nucleotide sequence ID" value="NZ_CP108021.1"/>
</dbReference>
<dbReference type="InterPro" id="IPR050430">
    <property type="entry name" value="Peptidase_S1"/>
</dbReference>
<dbReference type="PANTHER" id="PTHR24276:SF98">
    <property type="entry name" value="FI18310P1-RELATED"/>
    <property type="match status" value="1"/>
</dbReference>
<gene>
    <name evidence="5" type="ORF">OG579_12590</name>
</gene>
<dbReference type="PROSITE" id="PS00134">
    <property type="entry name" value="TRYPSIN_HIS"/>
    <property type="match status" value="1"/>
</dbReference>
<dbReference type="PRINTS" id="PR00722">
    <property type="entry name" value="CHYMOTRYPSIN"/>
</dbReference>
<organism evidence="5 6">
    <name type="scientific">Williamsia herbipolensis</name>
    <dbReference type="NCBI Taxonomy" id="1603258"/>
    <lineage>
        <taxon>Bacteria</taxon>
        <taxon>Bacillati</taxon>
        <taxon>Actinomycetota</taxon>
        <taxon>Actinomycetes</taxon>
        <taxon>Mycobacteriales</taxon>
        <taxon>Nocardiaceae</taxon>
        <taxon>Williamsia</taxon>
    </lineage>
</organism>
<dbReference type="Gene3D" id="2.40.10.10">
    <property type="entry name" value="Trypsin-like serine proteases"/>
    <property type="match status" value="1"/>
</dbReference>
<dbReference type="GO" id="GO:0004252">
    <property type="term" value="F:serine-type endopeptidase activity"/>
    <property type="evidence" value="ECO:0007669"/>
    <property type="project" value="InterPro"/>
</dbReference>
<keyword evidence="6" id="KW-1185">Reference proteome</keyword>
<dbReference type="SUPFAM" id="SSF50494">
    <property type="entry name" value="Trypsin-like serine proteases"/>
    <property type="match status" value="1"/>
</dbReference>
<dbReference type="AlphaFoldDB" id="A0AAU4JXW7"/>
<protein>
    <submittedName>
        <fullName evidence="5">Trypsin-like serine protease</fullName>
        <ecNumber evidence="5">3.4.21.-</ecNumber>
    </submittedName>
</protein>
<dbReference type="InterPro" id="IPR001254">
    <property type="entry name" value="Trypsin_dom"/>
</dbReference>